<dbReference type="Pfam" id="PF00071">
    <property type="entry name" value="Ras"/>
    <property type="match status" value="2"/>
</dbReference>
<keyword evidence="4" id="KW-0378">Hydrolase</keyword>
<dbReference type="InterPro" id="IPR001806">
    <property type="entry name" value="Small_GTPase"/>
</dbReference>
<dbReference type="CDD" id="cd00157">
    <property type="entry name" value="Rho"/>
    <property type="match status" value="1"/>
</dbReference>
<protein>
    <submittedName>
        <fullName evidence="4">P-loop containing nucleoside triphosphate hydrolase protein</fullName>
    </submittedName>
</protein>
<dbReference type="GO" id="GO:0003924">
    <property type="term" value="F:GTPase activity"/>
    <property type="evidence" value="ECO:0007669"/>
    <property type="project" value="InterPro"/>
</dbReference>
<dbReference type="GO" id="GO:0005525">
    <property type="term" value="F:GTP binding"/>
    <property type="evidence" value="ECO:0007669"/>
    <property type="project" value="UniProtKB-KW"/>
</dbReference>
<dbReference type="PROSITE" id="PS51420">
    <property type="entry name" value="RHO"/>
    <property type="match status" value="1"/>
</dbReference>
<dbReference type="Gene3D" id="3.40.50.300">
    <property type="entry name" value="P-loop containing nucleotide triphosphate hydrolases"/>
    <property type="match status" value="1"/>
</dbReference>
<dbReference type="EMBL" id="JAWWNJ010000001">
    <property type="protein sequence ID" value="KAK7063437.1"/>
    <property type="molecule type" value="Genomic_DNA"/>
</dbReference>
<reference evidence="4 5" key="1">
    <citation type="journal article" date="2024" name="J Genomics">
        <title>Draft genome sequencing and assembly of Favolaschia claudopus CIRM-BRFM 2984 isolated from oak limbs.</title>
        <authorList>
            <person name="Navarro D."/>
            <person name="Drula E."/>
            <person name="Chaduli D."/>
            <person name="Cazenave R."/>
            <person name="Ahrendt S."/>
            <person name="Wang J."/>
            <person name="Lipzen A."/>
            <person name="Daum C."/>
            <person name="Barry K."/>
            <person name="Grigoriev I.V."/>
            <person name="Favel A."/>
            <person name="Rosso M.N."/>
            <person name="Martin F."/>
        </authorList>
    </citation>
    <scope>NUCLEOTIDE SEQUENCE [LARGE SCALE GENOMIC DNA]</scope>
    <source>
        <strain evidence="4 5">CIRM-BRFM 2984</strain>
    </source>
</reference>
<dbReference type="SUPFAM" id="SSF52540">
    <property type="entry name" value="P-loop containing nucleoside triphosphate hydrolases"/>
    <property type="match status" value="1"/>
</dbReference>
<feature type="compositionally biased region" description="Basic and acidic residues" evidence="3">
    <location>
        <begin position="215"/>
        <end position="233"/>
    </location>
</feature>
<comment type="caution">
    <text evidence="4">The sequence shown here is derived from an EMBL/GenBank/DDBJ whole genome shotgun (WGS) entry which is preliminary data.</text>
</comment>
<evidence type="ECO:0000313" key="5">
    <source>
        <dbReference type="Proteomes" id="UP001362999"/>
    </source>
</evidence>
<dbReference type="PANTHER" id="PTHR24072">
    <property type="entry name" value="RHO FAMILY GTPASE"/>
    <property type="match status" value="1"/>
</dbReference>
<evidence type="ECO:0000256" key="3">
    <source>
        <dbReference type="SAM" id="MobiDB-lite"/>
    </source>
</evidence>
<evidence type="ECO:0000256" key="1">
    <source>
        <dbReference type="ARBA" id="ARBA00022741"/>
    </source>
</evidence>
<name>A0AAW0ECQ2_9AGAR</name>
<dbReference type="AlphaFoldDB" id="A0AAW0ECQ2"/>
<dbReference type="PRINTS" id="PR00449">
    <property type="entry name" value="RASTRNSFRMNG"/>
</dbReference>
<accession>A0AAW0ECQ2</accession>
<keyword evidence="5" id="KW-1185">Reference proteome</keyword>
<keyword evidence="1" id="KW-0547">Nucleotide-binding</keyword>
<dbReference type="GO" id="GO:0007264">
    <property type="term" value="P:small GTPase-mediated signal transduction"/>
    <property type="evidence" value="ECO:0007669"/>
    <property type="project" value="InterPro"/>
</dbReference>
<gene>
    <name evidence="4" type="ORF">R3P38DRAFT_2008</name>
</gene>
<dbReference type="Proteomes" id="UP001362999">
    <property type="component" value="Unassembled WGS sequence"/>
</dbReference>
<dbReference type="InterPro" id="IPR027417">
    <property type="entry name" value="P-loop_NTPase"/>
</dbReference>
<evidence type="ECO:0000256" key="2">
    <source>
        <dbReference type="ARBA" id="ARBA00023134"/>
    </source>
</evidence>
<dbReference type="PROSITE" id="PS51419">
    <property type="entry name" value="RAB"/>
    <property type="match status" value="1"/>
</dbReference>
<keyword evidence="2" id="KW-0342">GTP-binding</keyword>
<dbReference type="SMART" id="SM00175">
    <property type="entry name" value="RAB"/>
    <property type="match status" value="1"/>
</dbReference>
<feature type="region of interest" description="Disordered" evidence="3">
    <location>
        <begin position="215"/>
        <end position="242"/>
    </location>
</feature>
<dbReference type="SMART" id="SM00174">
    <property type="entry name" value="RHO"/>
    <property type="match status" value="1"/>
</dbReference>
<evidence type="ECO:0000313" key="4">
    <source>
        <dbReference type="EMBL" id="KAK7063437.1"/>
    </source>
</evidence>
<proteinExistence type="predicted"/>
<organism evidence="4 5">
    <name type="scientific">Favolaschia claudopus</name>
    <dbReference type="NCBI Taxonomy" id="2862362"/>
    <lineage>
        <taxon>Eukaryota</taxon>
        <taxon>Fungi</taxon>
        <taxon>Dikarya</taxon>
        <taxon>Basidiomycota</taxon>
        <taxon>Agaricomycotina</taxon>
        <taxon>Agaricomycetes</taxon>
        <taxon>Agaricomycetidae</taxon>
        <taxon>Agaricales</taxon>
        <taxon>Marasmiineae</taxon>
        <taxon>Mycenaceae</taxon>
        <taxon>Favolaschia</taxon>
    </lineage>
</organism>
<sequence>MNVIRCVLLGDDGVGKTSLATSFAENRFSENPVPCVYHLSVRKTLPTSTSTATPYIITLTDPDPDSPHFTPRLPKSPFFAIAKTADPNYVYRPPLRIPDDADVFVICFSVADRVSFAAVRDRYIREARHFCKGMPCVVVGTKIDLRVMGWGGGEGARDANENADEALITMAQGERMAWEVGAEAYAECSARTREGVLEVFDKAAYAAVDYQARREHREREREEEREFEPEMKQRRTKGCIIM</sequence>
<dbReference type="InterPro" id="IPR003578">
    <property type="entry name" value="Small_GTPase_Rho"/>
</dbReference>